<evidence type="ECO:0000256" key="4">
    <source>
        <dbReference type="ARBA" id="ARBA00023125"/>
    </source>
</evidence>
<dbReference type="PANTHER" id="PTHR43133">
    <property type="entry name" value="RNA POLYMERASE ECF-TYPE SIGMA FACTO"/>
    <property type="match status" value="1"/>
</dbReference>
<dbReference type="PANTHER" id="PTHR43133:SF8">
    <property type="entry name" value="RNA POLYMERASE SIGMA FACTOR HI_1459-RELATED"/>
    <property type="match status" value="1"/>
</dbReference>
<dbReference type="SUPFAM" id="SSF88946">
    <property type="entry name" value="Sigma2 domain of RNA polymerase sigma factors"/>
    <property type="match status" value="1"/>
</dbReference>
<feature type="compositionally biased region" description="Pro residues" evidence="6">
    <location>
        <begin position="552"/>
        <end position="590"/>
    </location>
</feature>
<comment type="caution">
    <text evidence="8">The sequence shown here is derived from an EMBL/GenBank/DDBJ whole genome shotgun (WGS) entry which is preliminary data.</text>
</comment>
<dbReference type="SUPFAM" id="SSF88659">
    <property type="entry name" value="Sigma3 and sigma4 domains of RNA polymerase sigma factors"/>
    <property type="match status" value="1"/>
</dbReference>
<name>A0ABT9QQC0_9ACTN</name>
<evidence type="ECO:0000256" key="2">
    <source>
        <dbReference type="ARBA" id="ARBA00023015"/>
    </source>
</evidence>
<reference evidence="8 9" key="1">
    <citation type="submission" date="2023-07" db="EMBL/GenBank/DDBJ databases">
        <title>Sequencing the genomes of 1000 actinobacteria strains.</title>
        <authorList>
            <person name="Klenk H.-P."/>
        </authorList>
    </citation>
    <scope>NUCLEOTIDE SEQUENCE [LARGE SCALE GENOMIC DNA]</scope>
    <source>
        <strain evidence="8 9">DSM 46740</strain>
    </source>
</reference>
<feature type="compositionally biased region" description="Basic residues" evidence="6">
    <location>
        <begin position="441"/>
        <end position="454"/>
    </location>
</feature>
<evidence type="ECO:0000256" key="6">
    <source>
        <dbReference type="SAM" id="MobiDB-lite"/>
    </source>
</evidence>
<feature type="compositionally biased region" description="Basic and acidic residues" evidence="6">
    <location>
        <begin position="519"/>
        <end position="529"/>
    </location>
</feature>
<keyword evidence="3" id="KW-0731">Sigma factor</keyword>
<dbReference type="Proteomes" id="UP001225356">
    <property type="component" value="Unassembled WGS sequence"/>
</dbReference>
<keyword evidence="9" id="KW-1185">Reference proteome</keyword>
<keyword evidence="4" id="KW-0238">DNA-binding</keyword>
<keyword evidence="8" id="KW-0240">DNA-directed RNA polymerase</keyword>
<proteinExistence type="inferred from homology"/>
<organism evidence="8 9">
    <name type="scientific">Streptosporangium lutulentum</name>
    <dbReference type="NCBI Taxonomy" id="1461250"/>
    <lineage>
        <taxon>Bacteria</taxon>
        <taxon>Bacillati</taxon>
        <taxon>Actinomycetota</taxon>
        <taxon>Actinomycetes</taxon>
        <taxon>Streptosporangiales</taxon>
        <taxon>Streptosporangiaceae</taxon>
        <taxon>Streptosporangium</taxon>
    </lineage>
</organism>
<evidence type="ECO:0000256" key="5">
    <source>
        <dbReference type="ARBA" id="ARBA00023163"/>
    </source>
</evidence>
<feature type="compositionally biased region" description="Pro residues" evidence="6">
    <location>
        <begin position="531"/>
        <end position="542"/>
    </location>
</feature>
<evidence type="ECO:0000256" key="1">
    <source>
        <dbReference type="ARBA" id="ARBA00010641"/>
    </source>
</evidence>
<dbReference type="InterPro" id="IPR039425">
    <property type="entry name" value="RNA_pol_sigma-70-like"/>
</dbReference>
<comment type="similarity">
    <text evidence="1">Belongs to the sigma-70 factor family. ECF subfamily.</text>
</comment>
<evidence type="ECO:0000256" key="3">
    <source>
        <dbReference type="ARBA" id="ARBA00023082"/>
    </source>
</evidence>
<dbReference type="InterPro" id="IPR013324">
    <property type="entry name" value="RNA_pol_sigma_r3/r4-like"/>
</dbReference>
<protein>
    <submittedName>
        <fullName evidence="8">DNA-directed RNA polymerase specialized sigma24 family protein</fullName>
    </submittedName>
</protein>
<dbReference type="GO" id="GO:0000428">
    <property type="term" value="C:DNA-directed RNA polymerase complex"/>
    <property type="evidence" value="ECO:0007669"/>
    <property type="project" value="UniProtKB-KW"/>
</dbReference>
<accession>A0ABT9QQC0</accession>
<evidence type="ECO:0000256" key="7">
    <source>
        <dbReference type="SAM" id="Phobius"/>
    </source>
</evidence>
<gene>
    <name evidence="8" type="ORF">J2853_007405</name>
</gene>
<feature type="transmembrane region" description="Helical" evidence="7">
    <location>
        <begin position="279"/>
        <end position="298"/>
    </location>
</feature>
<dbReference type="EMBL" id="JAUSQU010000001">
    <property type="protein sequence ID" value="MDP9848194.1"/>
    <property type="molecule type" value="Genomic_DNA"/>
</dbReference>
<keyword evidence="7" id="KW-1133">Transmembrane helix</keyword>
<keyword evidence="5" id="KW-0804">Transcription</keyword>
<dbReference type="InterPro" id="IPR036388">
    <property type="entry name" value="WH-like_DNA-bd_sf"/>
</dbReference>
<keyword evidence="7" id="KW-0472">Membrane</keyword>
<evidence type="ECO:0000313" key="8">
    <source>
        <dbReference type="EMBL" id="MDP9848194.1"/>
    </source>
</evidence>
<dbReference type="Gene3D" id="1.10.1740.10">
    <property type="match status" value="1"/>
</dbReference>
<dbReference type="Gene3D" id="1.10.10.10">
    <property type="entry name" value="Winged helix-like DNA-binding domain superfamily/Winged helix DNA-binding domain"/>
    <property type="match status" value="1"/>
</dbReference>
<evidence type="ECO:0000313" key="9">
    <source>
        <dbReference type="Proteomes" id="UP001225356"/>
    </source>
</evidence>
<dbReference type="RefSeq" id="WP_307565331.1">
    <property type="nucleotide sequence ID" value="NZ_JAUSQU010000001.1"/>
</dbReference>
<feature type="region of interest" description="Disordered" evidence="6">
    <location>
        <begin position="331"/>
        <end position="612"/>
    </location>
</feature>
<keyword evidence="7" id="KW-0812">Transmembrane</keyword>
<keyword evidence="2" id="KW-0805">Transcription regulation</keyword>
<sequence>MNDSVLVEALRARDPGALVALYDAYAESIYRYCWSMVGTPDAAQVALRDTLIAAEAHIRELSDPDRLEVWLYALARGECVRRNLTMGLDPVAADPVFTGGGDADLRVMAWNATRSLSPRDREVLELACRHGLAVADLAAVLRVTAKTAGALYELARERLRDVVTAEVLVRKGPYDCVSRAQMLTGFSGELTPETRERVIRHVNRCDTCAPHRVRQVSAGKVFELLPVITLPETLRVRVMSCFADPELVPYRRYVARRVGLLDAAGFPADGFRRKRRRPYAMAGAAAAVAAVAAIALIFSQLPGAPGEVVVGVASGTPPVAAEPPGVRLPWAPGPDETPMTLEPVDGKVPVRPVGSTGSRGPIAVTRPAFDLDRRALGPVPTGRPAGNSPRPAGEPDGAPTGGSGDRTGEPAETPAEPSRPLDPAWPASPGPTRAGSPDGHHRVRDHQGGRHVSRRCAITPRSSGPRPRGSKPAWPSSRPASAGPRHPRNKAPGNPSRAHPRRETPRKPASARKIPKNPAPERPRHETPRRPANPNPDSPRPHLPNRNGKPAPDAPAPARPNPPRSAPAPTNPNPPQPNPQPPAPSDPPVPSERQTAPSAGQPDATPDPEPTT</sequence>
<dbReference type="InterPro" id="IPR013325">
    <property type="entry name" value="RNA_pol_sigma_r2"/>
</dbReference>